<dbReference type="OrthoDB" id="2087358at2"/>
<feature type="domain" description="Cohesin" evidence="6">
    <location>
        <begin position="415"/>
        <end position="548"/>
    </location>
</feature>
<evidence type="ECO:0000256" key="5">
    <source>
        <dbReference type="SAM" id="SignalP"/>
    </source>
</evidence>
<dbReference type="CDD" id="cd08547">
    <property type="entry name" value="Type_II_cohesin"/>
    <property type="match status" value="6"/>
</dbReference>
<dbReference type="InterPro" id="IPR008965">
    <property type="entry name" value="CBM2/CBM3_carb-bd_dom_sf"/>
</dbReference>
<evidence type="ECO:0000259" key="6">
    <source>
        <dbReference type="Pfam" id="PF00963"/>
    </source>
</evidence>
<feature type="domain" description="Cohesin" evidence="6">
    <location>
        <begin position="217"/>
        <end position="349"/>
    </location>
</feature>
<dbReference type="GO" id="GO:0000272">
    <property type="term" value="P:polysaccharide catabolic process"/>
    <property type="evidence" value="ECO:0007669"/>
    <property type="project" value="InterPro"/>
</dbReference>
<protein>
    <submittedName>
        <fullName evidence="7">Cellulosome anchor protein</fullName>
    </submittedName>
</protein>
<dbReference type="EMBL" id="RLII01000020">
    <property type="protein sequence ID" value="RXE58351.1"/>
    <property type="molecule type" value="Genomic_DNA"/>
</dbReference>
<keyword evidence="2" id="KW-0964">Secreted</keyword>
<proteinExistence type="predicted"/>
<feature type="domain" description="Cohesin" evidence="6">
    <location>
        <begin position="41"/>
        <end position="173"/>
    </location>
</feature>
<evidence type="ECO:0000256" key="3">
    <source>
        <dbReference type="ARBA" id="ARBA00022737"/>
    </source>
</evidence>
<feature type="region of interest" description="Disordered" evidence="4">
    <location>
        <begin position="583"/>
        <end position="604"/>
    </location>
</feature>
<feature type="chain" id="PRO_5039700588" evidence="5">
    <location>
        <begin position="26"/>
        <end position="1133"/>
    </location>
</feature>
<gene>
    <name evidence="7" type="ORF">EFD62_13005</name>
</gene>
<dbReference type="GO" id="GO:0030246">
    <property type="term" value="F:carbohydrate binding"/>
    <property type="evidence" value="ECO:0007669"/>
    <property type="project" value="InterPro"/>
</dbReference>
<feature type="region of interest" description="Disordered" evidence="4">
    <location>
        <begin position="387"/>
        <end position="413"/>
    </location>
</feature>
<dbReference type="Pfam" id="PF00963">
    <property type="entry name" value="Cohesin"/>
    <property type="match status" value="6"/>
</dbReference>
<comment type="caution">
    <text evidence="7">The sequence shown here is derived from an EMBL/GenBank/DDBJ whole genome shotgun (WGS) entry which is preliminary data.</text>
</comment>
<dbReference type="AlphaFoldDB" id="A0A4Q0I2I0"/>
<evidence type="ECO:0000313" key="8">
    <source>
        <dbReference type="Proteomes" id="UP000289166"/>
    </source>
</evidence>
<reference evidence="8" key="1">
    <citation type="submission" date="2018-11" db="EMBL/GenBank/DDBJ databases">
        <title>Genome sequencing of a novel mesophilic and cellulolytic organism within the genus Hungateiclostridium.</title>
        <authorList>
            <person name="Rettenmaier R."/>
            <person name="Liebl W."/>
            <person name="Zverlov V."/>
        </authorList>
    </citation>
    <scope>NUCLEOTIDE SEQUENCE [LARGE SCALE GENOMIC DNA]</scope>
    <source>
        <strain evidence="8">N2K1</strain>
    </source>
</reference>
<organism evidence="7 8">
    <name type="scientific">Acetivibrio mesophilus</name>
    <dbReference type="NCBI Taxonomy" id="2487273"/>
    <lineage>
        <taxon>Bacteria</taxon>
        <taxon>Bacillati</taxon>
        <taxon>Bacillota</taxon>
        <taxon>Clostridia</taxon>
        <taxon>Eubacteriales</taxon>
        <taxon>Oscillospiraceae</taxon>
        <taxon>Acetivibrio</taxon>
    </lineage>
</organism>
<keyword evidence="8" id="KW-1185">Reference proteome</keyword>
<name>A0A4Q0I2I0_9FIRM</name>
<feature type="domain" description="Cohesin" evidence="6">
    <location>
        <begin position="802"/>
        <end position="928"/>
    </location>
</feature>
<comment type="subcellular location">
    <subcellularLocation>
        <location evidence="1">Secreted</location>
    </subcellularLocation>
</comment>
<evidence type="ECO:0000256" key="1">
    <source>
        <dbReference type="ARBA" id="ARBA00004613"/>
    </source>
</evidence>
<evidence type="ECO:0000256" key="2">
    <source>
        <dbReference type="ARBA" id="ARBA00022525"/>
    </source>
</evidence>
<evidence type="ECO:0000313" key="7">
    <source>
        <dbReference type="EMBL" id="RXE58351.1"/>
    </source>
</evidence>
<keyword evidence="3" id="KW-0677">Repeat</keyword>
<dbReference type="Gene3D" id="2.60.40.680">
    <property type="match status" value="6"/>
</dbReference>
<feature type="compositionally biased region" description="Low complexity" evidence="4">
    <location>
        <begin position="777"/>
        <end position="788"/>
    </location>
</feature>
<evidence type="ECO:0000256" key="4">
    <source>
        <dbReference type="SAM" id="MobiDB-lite"/>
    </source>
</evidence>
<sequence>MKKGISFILVIAMLVAMTSSFVVSAYPASTLSASSSGSLSLEFDKTTAQVGDIIKAYVKIGNIKNFAGYQVNIKYDPTVLQAVNPDTKSPLGATTMPKNGNLLINPEYSALSGVLNKIEEGILNFGKAYSYLNDYRLSNSPEETGVLAEIGFKVLKAQPTTVKFENTPSMPNSLSGTMLFDWNGNVISDYTVVQSGIINSSVVNPSPSISPSNGTIKMDLNKNSAFVGDIIIAEIKADNFDNIAGCQFNIKYDPEVLQPIDTDTNAPYGNTTMPKDGTILINPDYGVISAVANNLEQGTLNFGKCYTYLGEYRASRAGEKGGTIAIIAFKTLKAASSTSIEFAESIAMPGSIKGTMIFDWNGNNVLGYQVIPAGAISISKQSVTPSYTPVSPKPTSTPVVSPTPTNSPVSNGSIEIDLDKNTVKVGEIIKAVVKVDNFDSLSAFQVNIKYNPDLLQAVNPDTGEPLKDNTMPKDGTLIANSDYGVISIAVNKPSEGILNFSKTYTYINEYKNSGKPEKTGTLGVIGFKALKAGDAAIRFEDSIAMPSSLSGTMLFDWNLERIPEYMVVQPELVKITGSAIASPTAKPTATPVSPKPTVAPTQTPISGGQIELKLDKNQAKVGDIINATVNISNINNFAAYQVNIKYDPSVLQAINPVTGEAISARTMPADGTILINTEYGVVSAVANNTSEGILNFGKSYAYLDAYKLANNPEETGTLAVIGFKVLKQQDTYIGFENSVAMPSSILGTFLFDWNGELVSGYKVVNPGVIKISQSEQPTPSATPTATPITPKPTSPVSTNSYIKLELDKNNASVGDIIKATVKINDIKNFSGYQLNIKYDPKVLQPVNPNTGAAYTARTPFANGQLIVNSEYGATSIASHKLSQGILVFAQGYAFMNDYRMSGKAEETGILGEIGFKVLKNEKTSISFSKDEISMPGSISGTYLFDWYGELKSDYEVIQPEPINDSGVVANSYIALDLDKNKAAVGELIKATVRVNNVKNLSGYQVNIVYDPNVLQPVNSKTGVEYSKRTAFENSKLLQNSEYSPTNITSHDLTKGVLNFSRAYAFMNDYRINGVPEDTGVLGEIYFKVLKAEATKISFKESVAMPGSLSGTYLFDWYGNQVNDYSIIQPNSIN</sequence>
<dbReference type="Proteomes" id="UP000289166">
    <property type="component" value="Unassembled WGS sequence"/>
</dbReference>
<feature type="domain" description="Cohesin" evidence="6">
    <location>
        <begin position="610"/>
        <end position="744"/>
    </location>
</feature>
<feature type="compositionally biased region" description="Low complexity" evidence="4">
    <location>
        <begin position="387"/>
        <end position="410"/>
    </location>
</feature>
<feature type="signal peptide" evidence="5">
    <location>
        <begin position="1"/>
        <end position="25"/>
    </location>
</feature>
<feature type="region of interest" description="Disordered" evidence="4">
    <location>
        <begin position="773"/>
        <end position="796"/>
    </location>
</feature>
<accession>A0A4Q0I2I0</accession>
<dbReference type="RefSeq" id="WP_128706249.1">
    <property type="nucleotide sequence ID" value="NZ_RLII01000020.1"/>
</dbReference>
<dbReference type="GO" id="GO:0005576">
    <property type="term" value="C:extracellular region"/>
    <property type="evidence" value="ECO:0007669"/>
    <property type="project" value="UniProtKB-SubCell"/>
</dbReference>
<dbReference type="InterPro" id="IPR002102">
    <property type="entry name" value="Cohesin_dom"/>
</dbReference>
<dbReference type="SUPFAM" id="SSF49384">
    <property type="entry name" value="Carbohydrate-binding domain"/>
    <property type="match status" value="6"/>
</dbReference>
<feature type="domain" description="Cohesin" evidence="6">
    <location>
        <begin position="974"/>
        <end position="1105"/>
    </location>
</feature>
<keyword evidence="5" id="KW-0732">Signal</keyword>